<dbReference type="PRINTS" id="PR00778">
    <property type="entry name" value="HTHARSR"/>
</dbReference>
<name>A0A562RYM7_9BACT</name>
<keyword evidence="6" id="KW-1185">Reference proteome</keyword>
<dbReference type="InterPro" id="IPR036388">
    <property type="entry name" value="WH-like_DNA-bd_sf"/>
</dbReference>
<reference evidence="5 6" key="1">
    <citation type="submission" date="2019-07" db="EMBL/GenBank/DDBJ databases">
        <title>Genome sequencing of 100 strains of the haloalkaliphilic chemolithoautotrophic sulfur-oxidizing bacterium Thioalkalivibrio.</title>
        <authorList>
            <person name="Muyzer G."/>
        </authorList>
    </citation>
    <scope>NUCLEOTIDE SEQUENCE [LARGE SCALE GENOMIC DNA]</scope>
    <source>
        <strain evidence="5 6">ASO4-4</strain>
    </source>
</reference>
<proteinExistence type="predicted"/>
<evidence type="ECO:0000313" key="6">
    <source>
        <dbReference type="Proteomes" id="UP000318307"/>
    </source>
</evidence>
<dbReference type="InterPro" id="IPR036390">
    <property type="entry name" value="WH_DNA-bd_sf"/>
</dbReference>
<dbReference type="PANTHER" id="PTHR33154:SF33">
    <property type="entry name" value="TRANSCRIPTIONAL REPRESSOR SDPR"/>
    <property type="match status" value="1"/>
</dbReference>
<dbReference type="InterPro" id="IPR051081">
    <property type="entry name" value="HTH_MetalResp_TranReg"/>
</dbReference>
<keyword evidence="1" id="KW-0805">Transcription regulation</keyword>
<evidence type="ECO:0000313" key="5">
    <source>
        <dbReference type="EMBL" id="TWI73953.1"/>
    </source>
</evidence>
<keyword evidence="2" id="KW-0238">DNA-binding</keyword>
<keyword evidence="3" id="KW-0804">Transcription</keyword>
<dbReference type="GO" id="GO:0003677">
    <property type="term" value="F:DNA binding"/>
    <property type="evidence" value="ECO:0007669"/>
    <property type="project" value="UniProtKB-KW"/>
</dbReference>
<dbReference type="NCBIfam" id="NF033788">
    <property type="entry name" value="HTH_metalloreg"/>
    <property type="match status" value="1"/>
</dbReference>
<dbReference type="PROSITE" id="PS50987">
    <property type="entry name" value="HTH_ARSR_2"/>
    <property type="match status" value="1"/>
</dbReference>
<dbReference type="SUPFAM" id="SSF46785">
    <property type="entry name" value="Winged helix' DNA-binding domain"/>
    <property type="match status" value="1"/>
</dbReference>
<sequence length="120" mass="13512">MEKLLAITKALSDANRLRVLMALTERPHLCACHLTEMLGVTGATVSRHMGLLRQAGLVDARKCGKWTHYTLCTGNLKTDTILSWMQVHMPENEVIRADREFIRNRVPEKMACEEGVCASF</sequence>
<dbReference type="CDD" id="cd00090">
    <property type="entry name" value="HTH_ARSR"/>
    <property type="match status" value="1"/>
</dbReference>
<dbReference type="EMBL" id="VLLC01000007">
    <property type="protein sequence ID" value="TWI73953.1"/>
    <property type="molecule type" value="Genomic_DNA"/>
</dbReference>
<dbReference type="RefSeq" id="WP_144683348.1">
    <property type="nucleotide sequence ID" value="NZ_VLLC01000007.1"/>
</dbReference>
<dbReference type="Proteomes" id="UP000318307">
    <property type="component" value="Unassembled WGS sequence"/>
</dbReference>
<dbReference type="SMART" id="SM00418">
    <property type="entry name" value="HTH_ARSR"/>
    <property type="match status" value="1"/>
</dbReference>
<feature type="domain" description="HTH arsR-type" evidence="4">
    <location>
        <begin position="1"/>
        <end position="93"/>
    </location>
</feature>
<evidence type="ECO:0000259" key="4">
    <source>
        <dbReference type="PROSITE" id="PS50987"/>
    </source>
</evidence>
<organism evidence="5 6">
    <name type="scientific">Desulfobotulus alkaliphilus</name>
    <dbReference type="NCBI Taxonomy" id="622671"/>
    <lineage>
        <taxon>Bacteria</taxon>
        <taxon>Pseudomonadati</taxon>
        <taxon>Thermodesulfobacteriota</taxon>
        <taxon>Desulfobacteria</taxon>
        <taxon>Desulfobacterales</taxon>
        <taxon>Desulfobacteraceae</taxon>
        <taxon>Desulfobotulus</taxon>
    </lineage>
</organism>
<dbReference type="OrthoDB" id="9800238at2"/>
<dbReference type="Pfam" id="PF01022">
    <property type="entry name" value="HTH_5"/>
    <property type="match status" value="1"/>
</dbReference>
<protein>
    <submittedName>
        <fullName evidence="5">ArsR family transcriptional regulator</fullName>
    </submittedName>
</protein>
<accession>A0A562RYM7</accession>
<evidence type="ECO:0000256" key="3">
    <source>
        <dbReference type="ARBA" id="ARBA00023163"/>
    </source>
</evidence>
<dbReference type="PANTHER" id="PTHR33154">
    <property type="entry name" value="TRANSCRIPTIONAL REGULATOR, ARSR FAMILY"/>
    <property type="match status" value="1"/>
</dbReference>
<dbReference type="InterPro" id="IPR001845">
    <property type="entry name" value="HTH_ArsR_DNA-bd_dom"/>
</dbReference>
<dbReference type="GO" id="GO:0003700">
    <property type="term" value="F:DNA-binding transcription factor activity"/>
    <property type="evidence" value="ECO:0007669"/>
    <property type="project" value="InterPro"/>
</dbReference>
<dbReference type="Gene3D" id="1.10.10.10">
    <property type="entry name" value="Winged helix-like DNA-binding domain superfamily/Winged helix DNA-binding domain"/>
    <property type="match status" value="1"/>
</dbReference>
<dbReference type="InterPro" id="IPR011991">
    <property type="entry name" value="ArsR-like_HTH"/>
</dbReference>
<gene>
    <name evidence="5" type="ORF">LZ24_01183</name>
</gene>
<comment type="caution">
    <text evidence="5">The sequence shown here is derived from an EMBL/GenBank/DDBJ whole genome shotgun (WGS) entry which is preliminary data.</text>
</comment>
<dbReference type="AlphaFoldDB" id="A0A562RYM7"/>
<evidence type="ECO:0000256" key="2">
    <source>
        <dbReference type="ARBA" id="ARBA00023125"/>
    </source>
</evidence>
<evidence type="ECO:0000256" key="1">
    <source>
        <dbReference type="ARBA" id="ARBA00023015"/>
    </source>
</evidence>